<evidence type="ECO:0000313" key="1">
    <source>
        <dbReference type="EMBL" id="RZF32352.1"/>
    </source>
</evidence>
<dbReference type="Proteomes" id="UP000291343">
    <property type="component" value="Unassembled WGS sequence"/>
</dbReference>
<organism evidence="1 2">
    <name type="scientific">Laodelphax striatellus</name>
    <name type="common">Small brown planthopper</name>
    <name type="synonym">Delphax striatella</name>
    <dbReference type="NCBI Taxonomy" id="195883"/>
    <lineage>
        <taxon>Eukaryota</taxon>
        <taxon>Metazoa</taxon>
        <taxon>Ecdysozoa</taxon>
        <taxon>Arthropoda</taxon>
        <taxon>Hexapoda</taxon>
        <taxon>Insecta</taxon>
        <taxon>Pterygota</taxon>
        <taxon>Neoptera</taxon>
        <taxon>Paraneoptera</taxon>
        <taxon>Hemiptera</taxon>
        <taxon>Auchenorrhyncha</taxon>
        <taxon>Fulgoroidea</taxon>
        <taxon>Delphacidae</taxon>
        <taxon>Criomorphinae</taxon>
        <taxon>Laodelphax</taxon>
    </lineage>
</organism>
<dbReference type="AlphaFoldDB" id="A0A482WGD5"/>
<name>A0A482WGD5_LAOST</name>
<proteinExistence type="predicted"/>
<gene>
    <name evidence="1" type="ORF">LSTR_LSTR001816</name>
</gene>
<dbReference type="EMBL" id="QKKF02037264">
    <property type="protein sequence ID" value="RZF32352.1"/>
    <property type="molecule type" value="Genomic_DNA"/>
</dbReference>
<protein>
    <submittedName>
        <fullName evidence="1">Uncharacterized protein</fullName>
    </submittedName>
</protein>
<keyword evidence="2" id="KW-1185">Reference proteome</keyword>
<sequence>MMEAVLIQAVQYQSAKTIIKHARERVAKTEQLWLKQLQLLFDSKLFLEFTGIDGAIPLIHLGRINNVVAFGGFEPEEF</sequence>
<dbReference type="InParanoid" id="A0A482WGD5"/>
<reference evidence="1 2" key="1">
    <citation type="journal article" date="2017" name="Gigascience">
        <title>Genome sequence of the small brown planthopper, Laodelphax striatellus.</title>
        <authorList>
            <person name="Zhu J."/>
            <person name="Jiang F."/>
            <person name="Wang X."/>
            <person name="Yang P."/>
            <person name="Bao Y."/>
            <person name="Zhao W."/>
            <person name="Wang W."/>
            <person name="Lu H."/>
            <person name="Wang Q."/>
            <person name="Cui N."/>
            <person name="Li J."/>
            <person name="Chen X."/>
            <person name="Luo L."/>
            <person name="Yu J."/>
            <person name="Kang L."/>
            <person name="Cui F."/>
        </authorList>
    </citation>
    <scope>NUCLEOTIDE SEQUENCE [LARGE SCALE GENOMIC DNA]</scope>
    <source>
        <strain evidence="1">Lst14</strain>
    </source>
</reference>
<comment type="caution">
    <text evidence="1">The sequence shown here is derived from an EMBL/GenBank/DDBJ whole genome shotgun (WGS) entry which is preliminary data.</text>
</comment>
<evidence type="ECO:0000313" key="2">
    <source>
        <dbReference type="Proteomes" id="UP000291343"/>
    </source>
</evidence>
<accession>A0A482WGD5</accession>